<dbReference type="AlphaFoldDB" id="A0A1F4TNV2"/>
<evidence type="ECO:0000256" key="5">
    <source>
        <dbReference type="ARBA" id="ARBA00022989"/>
    </source>
</evidence>
<feature type="transmembrane region" description="Helical" evidence="7">
    <location>
        <begin position="264"/>
        <end position="284"/>
    </location>
</feature>
<dbReference type="PANTHER" id="PTHR42775">
    <property type="entry name" value="PERMEASE RV2963-RELATED"/>
    <property type="match status" value="1"/>
</dbReference>
<name>A0A1F4TNV2_UNCSA</name>
<feature type="transmembrane region" description="Helical" evidence="7">
    <location>
        <begin position="232"/>
        <end position="258"/>
    </location>
</feature>
<protein>
    <recommendedName>
        <fullName evidence="10">Permease</fullName>
    </recommendedName>
</protein>
<evidence type="ECO:0008006" key="10">
    <source>
        <dbReference type="Google" id="ProtNLM"/>
    </source>
</evidence>
<dbReference type="Pfam" id="PF03773">
    <property type="entry name" value="ArsP_1"/>
    <property type="match status" value="1"/>
</dbReference>
<feature type="transmembrane region" description="Helical" evidence="7">
    <location>
        <begin position="291"/>
        <end position="312"/>
    </location>
</feature>
<dbReference type="GO" id="GO:0005886">
    <property type="term" value="C:plasma membrane"/>
    <property type="evidence" value="ECO:0007669"/>
    <property type="project" value="UniProtKB-SubCell"/>
</dbReference>
<proteinExistence type="inferred from homology"/>
<feature type="transmembrane region" description="Helical" evidence="7">
    <location>
        <begin position="134"/>
        <end position="154"/>
    </location>
</feature>
<feature type="transmembrane region" description="Helical" evidence="7">
    <location>
        <begin position="36"/>
        <end position="54"/>
    </location>
</feature>
<dbReference type="InterPro" id="IPR053166">
    <property type="entry name" value="UPF0718_permease"/>
</dbReference>
<accession>A0A1F4TNV2</accession>
<evidence type="ECO:0000256" key="1">
    <source>
        <dbReference type="ARBA" id="ARBA00004651"/>
    </source>
</evidence>
<organism evidence="8 9">
    <name type="scientific">candidate division WOR-1 bacterium RIFOXYB2_FULL_48_7</name>
    <dbReference type="NCBI Taxonomy" id="1802583"/>
    <lineage>
        <taxon>Bacteria</taxon>
        <taxon>Bacillati</taxon>
        <taxon>Saganbacteria</taxon>
    </lineage>
</organism>
<evidence type="ECO:0000256" key="3">
    <source>
        <dbReference type="ARBA" id="ARBA00022475"/>
    </source>
</evidence>
<evidence type="ECO:0000313" key="8">
    <source>
        <dbReference type="EMBL" id="OGC34269.1"/>
    </source>
</evidence>
<evidence type="ECO:0000256" key="6">
    <source>
        <dbReference type="ARBA" id="ARBA00023136"/>
    </source>
</evidence>
<evidence type="ECO:0000256" key="4">
    <source>
        <dbReference type="ARBA" id="ARBA00022692"/>
    </source>
</evidence>
<keyword evidence="3" id="KW-1003">Cell membrane</keyword>
<reference evidence="8 9" key="1">
    <citation type="journal article" date="2016" name="Nat. Commun.">
        <title>Thousands of microbial genomes shed light on interconnected biogeochemical processes in an aquifer system.</title>
        <authorList>
            <person name="Anantharaman K."/>
            <person name="Brown C.T."/>
            <person name="Hug L.A."/>
            <person name="Sharon I."/>
            <person name="Castelle C.J."/>
            <person name="Probst A.J."/>
            <person name="Thomas B.C."/>
            <person name="Singh A."/>
            <person name="Wilkins M.J."/>
            <person name="Karaoz U."/>
            <person name="Brodie E.L."/>
            <person name="Williams K.H."/>
            <person name="Hubbard S.S."/>
            <person name="Banfield J.F."/>
        </authorList>
    </citation>
    <scope>NUCLEOTIDE SEQUENCE [LARGE SCALE GENOMIC DNA]</scope>
</reference>
<keyword evidence="4 7" id="KW-0812">Transmembrane</keyword>
<comment type="subcellular location">
    <subcellularLocation>
        <location evidence="1">Cell membrane</location>
        <topology evidence="1">Multi-pass membrane protein</topology>
    </subcellularLocation>
</comment>
<dbReference type="EMBL" id="MEUF01000046">
    <property type="protein sequence ID" value="OGC34269.1"/>
    <property type="molecule type" value="Genomic_DNA"/>
</dbReference>
<comment type="caution">
    <text evidence="8">The sequence shown here is derived from an EMBL/GenBank/DDBJ whole genome shotgun (WGS) entry which is preliminary data.</text>
</comment>
<sequence length="317" mass="34901">MLQQLADFITFRLLNLQPGSHLAESVNFFFYDVPKIYLLLLIIVYLVSIIRTFLGQRRIRQILSHKKVFIGNILAAGLGIFTPFCTCSAIPLFIGMLEAGVPLGVTMSFLVASPMINEVALVLLWGLFGWQVAVIYVASGLLVAVVAGLLIGYWKMEQYVEPIVGRSNNNLANNEQKYSWPDRLSYATEYTRGIFSQIWWIILVGVGLGAFIHGYVPIGFMTTYAGKDNPLAVLLAVLIGVPLYSNAAGTIPVVQALMAKGLPLGTSLAFMMAVTALSLPEFIILRRILKLPLLLAFFGTVALGIVLIGYLFNYLFI</sequence>
<keyword evidence="6 7" id="KW-0472">Membrane</keyword>
<evidence type="ECO:0000256" key="7">
    <source>
        <dbReference type="SAM" id="Phobius"/>
    </source>
</evidence>
<dbReference type="PANTHER" id="PTHR42775:SF1">
    <property type="entry name" value="PERMEASE RV2963-RELATED"/>
    <property type="match status" value="1"/>
</dbReference>
<feature type="transmembrane region" description="Helical" evidence="7">
    <location>
        <begin position="103"/>
        <end position="127"/>
    </location>
</feature>
<feature type="transmembrane region" description="Helical" evidence="7">
    <location>
        <begin position="198"/>
        <end position="220"/>
    </location>
</feature>
<evidence type="ECO:0000313" key="9">
    <source>
        <dbReference type="Proteomes" id="UP000178951"/>
    </source>
</evidence>
<dbReference type="InterPro" id="IPR005524">
    <property type="entry name" value="DUF318"/>
</dbReference>
<keyword evidence="5 7" id="KW-1133">Transmembrane helix</keyword>
<gene>
    <name evidence="8" type="ORF">A2311_01040</name>
</gene>
<evidence type="ECO:0000256" key="2">
    <source>
        <dbReference type="ARBA" id="ARBA00006386"/>
    </source>
</evidence>
<feature type="transmembrane region" description="Helical" evidence="7">
    <location>
        <begin position="74"/>
        <end position="97"/>
    </location>
</feature>
<dbReference type="Proteomes" id="UP000178951">
    <property type="component" value="Unassembled WGS sequence"/>
</dbReference>
<comment type="similarity">
    <text evidence="2">Belongs to the UPF0718 family.</text>
</comment>